<protein>
    <recommendedName>
        <fullName evidence="1">DUF306 domain-containing protein</fullName>
    </recommendedName>
</protein>
<dbReference type="GeneID" id="40319916"/>
<dbReference type="EMBL" id="MKKU01000419">
    <property type="protein sequence ID" value="RNF13176.1"/>
    <property type="molecule type" value="Genomic_DNA"/>
</dbReference>
<evidence type="ECO:0000259" key="1">
    <source>
        <dbReference type="Pfam" id="PF03724"/>
    </source>
</evidence>
<gene>
    <name evidence="2" type="ORF">Tco025E_06305</name>
</gene>
<dbReference type="InterPro" id="IPR038670">
    <property type="entry name" value="HslJ-like_sf"/>
</dbReference>
<evidence type="ECO:0000313" key="2">
    <source>
        <dbReference type="EMBL" id="RNF13176.1"/>
    </source>
</evidence>
<dbReference type="RefSeq" id="XP_029226719.1">
    <property type="nucleotide sequence ID" value="XM_029373185.1"/>
</dbReference>
<sequence>MAADAKTLFGKYALSKLNGKGAEKGEWDVPSLTLEADGDKVRVHAKVANTMNGTLRYENGRLTGMLMSTRMMGPPFHMDVERALGAGFEQGMRVSREGDTLTLSHDKDTLVFVVDSSAAA</sequence>
<accession>A0A422P635</accession>
<dbReference type="Pfam" id="PF03724">
    <property type="entry name" value="META"/>
    <property type="match status" value="1"/>
</dbReference>
<name>A0A422P635_9TRYP</name>
<feature type="domain" description="DUF306" evidence="1">
    <location>
        <begin position="8"/>
        <end position="111"/>
    </location>
</feature>
<reference evidence="2 3" key="1">
    <citation type="journal article" date="2018" name="BMC Genomics">
        <title>Genomic comparison of Trypanosoma conorhini and Trypanosoma rangeli to Trypanosoma cruzi strains of high and low virulence.</title>
        <authorList>
            <person name="Bradwell K.R."/>
            <person name="Koparde V.N."/>
            <person name="Matveyev A.V."/>
            <person name="Serrano M.G."/>
            <person name="Alves J.M."/>
            <person name="Parikh H."/>
            <person name="Huang B."/>
            <person name="Lee V."/>
            <person name="Espinosa-Alvarez O."/>
            <person name="Ortiz P.A."/>
            <person name="Costa-Martins A.G."/>
            <person name="Teixeira M.M."/>
            <person name="Buck G.A."/>
        </authorList>
    </citation>
    <scope>NUCLEOTIDE SEQUENCE [LARGE SCALE GENOMIC DNA]</scope>
    <source>
        <strain evidence="2 3">025E</strain>
    </source>
</reference>
<organism evidence="2 3">
    <name type="scientific">Trypanosoma conorhini</name>
    <dbReference type="NCBI Taxonomy" id="83891"/>
    <lineage>
        <taxon>Eukaryota</taxon>
        <taxon>Discoba</taxon>
        <taxon>Euglenozoa</taxon>
        <taxon>Kinetoplastea</taxon>
        <taxon>Metakinetoplastina</taxon>
        <taxon>Trypanosomatida</taxon>
        <taxon>Trypanosomatidae</taxon>
        <taxon>Trypanosoma</taxon>
    </lineage>
</organism>
<keyword evidence="3" id="KW-1185">Reference proteome</keyword>
<dbReference type="InterPro" id="IPR005184">
    <property type="entry name" value="DUF306_Meta_HslJ"/>
</dbReference>
<proteinExistence type="predicted"/>
<dbReference type="OrthoDB" id="245666at2759"/>
<dbReference type="AlphaFoldDB" id="A0A422P635"/>
<dbReference type="Proteomes" id="UP000284403">
    <property type="component" value="Unassembled WGS sequence"/>
</dbReference>
<comment type="caution">
    <text evidence="2">The sequence shown here is derived from an EMBL/GenBank/DDBJ whole genome shotgun (WGS) entry which is preliminary data.</text>
</comment>
<evidence type="ECO:0000313" key="3">
    <source>
        <dbReference type="Proteomes" id="UP000284403"/>
    </source>
</evidence>
<dbReference type="Gene3D" id="2.40.128.270">
    <property type="match status" value="1"/>
</dbReference>